<feature type="binding site" evidence="1">
    <location>
        <position position="104"/>
    </location>
    <ligand>
        <name>Zn(2+)</name>
        <dbReference type="ChEBI" id="CHEBI:29105"/>
    </ligand>
</feature>
<dbReference type="RefSeq" id="XP_003032352.1">
    <property type="nucleotide sequence ID" value="XM_003032306.1"/>
</dbReference>
<dbReference type="OrthoDB" id="10262609at2759"/>
<dbReference type="PANTHER" id="PTHR22599">
    <property type="entry name" value="MPS ONE BINDER KINASE ACTIVATOR-LIKE MOB"/>
    <property type="match status" value="1"/>
</dbReference>
<dbReference type="Gene3D" id="1.20.140.30">
    <property type="entry name" value="MOB kinase activator"/>
    <property type="match status" value="1"/>
</dbReference>
<evidence type="ECO:0000313" key="4">
    <source>
        <dbReference type="Proteomes" id="UP000007431"/>
    </source>
</evidence>
<dbReference type="SMART" id="SM01388">
    <property type="entry name" value="Mob1_phocein"/>
    <property type="match status" value="1"/>
</dbReference>
<dbReference type="HOGENOM" id="CLU_022264_0_0_1"/>
<protein>
    <recommendedName>
        <fullName evidence="5">Mob1/phocein</fullName>
    </recommendedName>
</protein>
<feature type="non-terminal residue" evidence="3">
    <location>
        <position position="622"/>
    </location>
</feature>
<dbReference type="AlphaFoldDB" id="D8Q5Q2"/>
<gene>
    <name evidence="3" type="ORF">SCHCODRAFT_109296</name>
</gene>
<feature type="compositionally biased region" description="Basic and acidic residues" evidence="2">
    <location>
        <begin position="521"/>
        <end position="533"/>
    </location>
</feature>
<proteinExistence type="predicted"/>
<feature type="region of interest" description="Disordered" evidence="2">
    <location>
        <begin position="351"/>
        <end position="622"/>
    </location>
</feature>
<sequence>MTAIVQRPFRGARISSFYPVKTLPSLASLDSAFQLQEYISLLIRLDVHDVERIVNLPEKSKNGDADGVKKADANVDQYCWIYEQLRRLAQDLTHPLCTMLQLECNRQTCPEMKAGEWLYLCVAHGNDGAMEQCCAIDYILHTIDSATALLNSPRAFPSRLQIPTSSHRHFSALARRLGRIFAHAYFHHREAFEQAEAESSLYARFLALTQKFDLVPAEFLVIPQRVDPETEVEPPRVLPPRHHEPPALDMNARAKSPPGLGGAESPRKFGRNRTDTMVFSEAQSVAEELSRREHADVPTIPLEKAPEIHDKLYDEAVHEAEHAEHAIAKEVTAADAMPDTRIAIAPEEDPFADEHAEPSHAEEEPSSHVENTGPPPAEDVPSHAEDTPAEHEHIPVPPPTEAETPSDAADTTILDAPTPAAEADPIMPAAEVSPPAGADVIEEQAEPAASAPEETEVAAEPSASSVEELVADAETETSQDEGPAEEPVSLAQDEEKPVEVSAEEPAEDDGEPAAEQIAAADEVKPAEGAKEPAEESAEEQPEAAQQDSEETLAEWINADAPSYAAAVVEGTEHAEAKADAEHKGGEEASEESHDAAEPAHELAAEIAEEGEEAAKDEGTTTQ</sequence>
<evidence type="ECO:0000313" key="3">
    <source>
        <dbReference type="EMBL" id="EFI97449.1"/>
    </source>
</evidence>
<dbReference type="OMA" id="YCCAIDY"/>
<dbReference type="KEGG" id="scm:SCHCO_02625253"/>
<feature type="compositionally biased region" description="Acidic residues" evidence="2">
    <location>
        <begin position="534"/>
        <end position="552"/>
    </location>
</feature>
<feature type="compositionally biased region" description="Basic and acidic residues" evidence="2">
    <location>
        <begin position="570"/>
        <end position="603"/>
    </location>
</feature>
<feature type="compositionally biased region" description="Basic and acidic residues" evidence="2">
    <location>
        <begin position="612"/>
        <end position="622"/>
    </location>
</feature>
<keyword evidence="4" id="KW-1185">Reference proteome</keyword>
<feature type="binding site" evidence="1">
    <location>
        <position position="188"/>
    </location>
    <ligand>
        <name>Zn(2+)</name>
        <dbReference type="ChEBI" id="CHEBI:29105"/>
    </ligand>
</feature>
<feature type="compositionally biased region" description="Basic and acidic residues" evidence="2">
    <location>
        <begin position="352"/>
        <end position="367"/>
    </location>
</feature>
<evidence type="ECO:0008006" key="5">
    <source>
        <dbReference type="Google" id="ProtNLM"/>
    </source>
</evidence>
<dbReference type="InParanoid" id="D8Q5Q2"/>
<reference evidence="3 4" key="1">
    <citation type="journal article" date="2010" name="Nat. Biotechnol.">
        <title>Genome sequence of the model mushroom Schizophyllum commune.</title>
        <authorList>
            <person name="Ohm R.A."/>
            <person name="de Jong J.F."/>
            <person name="Lugones L.G."/>
            <person name="Aerts A."/>
            <person name="Kothe E."/>
            <person name="Stajich J.E."/>
            <person name="de Vries R.P."/>
            <person name="Record E."/>
            <person name="Levasseur A."/>
            <person name="Baker S.E."/>
            <person name="Bartholomew K.A."/>
            <person name="Coutinho P.M."/>
            <person name="Erdmann S."/>
            <person name="Fowler T.J."/>
            <person name="Gathman A.C."/>
            <person name="Lombard V."/>
            <person name="Henrissat B."/>
            <person name="Knabe N."/>
            <person name="Kuees U."/>
            <person name="Lilly W.W."/>
            <person name="Lindquist E."/>
            <person name="Lucas S."/>
            <person name="Magnuson J.K."/>
            <person name="Piumi F."/>
            <person name="Raudaskoski M."/>
            <person name="Salamov A."/>
            <person name="Schmutz J."/>
            <person name="Schwarze F.W.M.R."/>
            <person name="vanKuyk P.A."/>
            <person name="Horton J.S."/>
            <person name="Grigoriev I.V."/>
            <person name="Woesten H.A.B."/>
        </authorList>
    </citation>
    <scope>NUCLEOTIDE SEQUENCE [LARGE SCALE GENOMIC DNA]</scope>
    <source>
        <strain evidence="4">H4-8 / FGSC 9210</strain>
    </source>
</reference>
<feature type="binding site" evidence="1">
    <location>
        <position position="109"/>
    </location>
    <ligand>
        <name>Zn(2+)</name>
        <dbReference type="ChEBI" id="CHEBI:29105"/>
    </ligand>
</feature>
<keyword evidence="1" id="KW-0479">Metal-binding</keyword>
<name>D8Q5Q2_SCHCM</name>
<evidence type="ECO:0000256" key="1">
    <source>
        <dbReference type="PIRSR" id="PIRSR605301-1"/>
    </source>
</evidence>
<dbReference type="GeneID" id="9596438"/>
<keyword evidence="1" id="KW-0862">Zinc</keyword>
<feature type="compositionally biased region" description="Acidic residues" evidence="2">
    <location>
        <begin position="501"/>
        <end position="512"/>
    </location>
</feature>
<dbReference type="EMBL" id="GL377306">
    <property type="protein sequence ID" value="EFI97449.1"/>
    <property type="molecule type" value="Genomic_DNA"/>
</dbReference>
<dbReference type="Pfam" id="PF03637">
    <property type="entry name" value="Mob1_phocein"/>
    <property type="match status" value="1"/>
</dbReference>
<evidence type="ECO:0000256" key="2">
    <source>
        <dbReference type="SAM" id="MobiDB-lite"/>
    </source>
</evidence>
<feature type="region of interest" description="Disordered" evidence="2">
    <location>
        <begin position="229"/>
        <end position="273"/>
    </location>
</feature>
<feature type="compositionally biased region" description="Low complexity" evidence="2">
    <location>
        <begin position="446"/>
        <end position="468"/>
    </location>
</feature>
<feature type="compositionally biased region" description="Basic and acidic residues" evidence="2">
    <location>
        <begin position="380"/>
        <end position="394"/>
    </location>
</feature>
<dbReference type="eggNOG" id="KOG1852">
    <property type="taxonomic scope" value="Eukaryota"/>
</dbReference>
<dbReference type="Proteomes" id="UP000007431">
    <property type="component" value="Unassembled WGS sequence"/>
</dbReference>
<dbReference type="SUPFAM" id="SSF101152">
    <property type="entry name" value="Mob1/phocein"/>
    <property type="match status" value="1"/>
</dbReference>
<accession>D8Q5Q2</accession>
<dbReference type="VEuPathDB" id="FungiDB:SCHCODRAFT_02625253"/>
<dbReference type="InterPro" id="IPR036703">
    <property type="entry name" value="MOB_kinase_act_sf"/>
</dbReference>
<feature type="compositionally biased region" description="Acidic residues" evidence="2">
    <location>
        <begin position="469"/>
        <end position="484"/>
    </location>
</feature>
<organism evidence="4">
    <name type="scientific">Schizophyllum commune (strain H4-8 / FGSC 9210)</name>
    <name type="common">Split gill fungus</name>
    <dbReference type="NCBI Taxonomy" id="578458"/>
    <lineage>
        <taxon>Eukaryota</taxon>
        <taxon>Fungi</taxon>
        <taxon>Dikarya</taxon>
        <taxon>Basidiomycota</taxon>
        <taxon>Agaricomycotina</taxon>
        <taxon>Agaricomycetes</taxon>
        <taxon>Agaricomycetidae</taxon>
        <taxon>Agaricales</taxon>
        <taxon>Schizophyllaceae</taxon>
        <taxon>Schizophyllum</taxon>
    </lineage>
</organism>
<dbReference type="STRING" id="578458.D8Q5Q2"/>
<feature type="binding site" evidence="1">
    <location>
        <position position="183"/>
    </location>
    <ligand>
        <name>Zn(2+)</name>
        <dbReference type="ChEBI" id="CHEBI:29105"/>
    </ligand>
</feature>
<dbReference type="InterPro" id="IPR005301">
    <property type="entry name" value="MOB_kinase_act_fam"/>
</dbReference>